<dbReference type="EMBL" id="CADCXV010001283">
    <property type="protein sequence ID" value="CAB0043241.1"/>
    <property type="molecule type" value="Genomic_DNA"/>
</dbReference>
<protein>
    <submittedName>
        <fullName evidence="1">Uncharacterized protein</fullName>
    </submittedName>
</protein>
<evidence type="ECO:0000313" key="2">
    <source>
        <dbReference type="Proteomes" id="UP000479190"/>
    </source>
</evidence>
<organism evidence="1 2">
    <name type="scientific">Trichogramma brassicae</name>
    <dbReference type="NCBI Taxonomy" id="86971"/>
    <lineage>
        <taxon>Eukaryota</taxon>
        <taxon>Metazoa</taxon>
        <taxon>Ecdysozoa</taxon>
        <taxon>Arthropoda</taxon>
        <taxon>Hexapoda</taxon>
        <taxon>Insecta</taxon>
        <taxon>Pterygota</taxon>
        <taxon>Neoptera</taxon>
        <taxon>Endopterygota</taxon>
        <taxon>Hymenoptera</taxon>
        <taxon>Apocrita</taxon>
        <taxon>Proctotrupomorpha</taxon>
        <taxon>Chalcidoidea</taxon>
        <taxon>Trichogrammatidae</taxon>
        <taxon>Trichogramma</taxon>
    </lineage>
</organism>
<reference evidence="1 2" key="1">
    <citation type="submission" date="2020-02" db="EMBL/GenBank/DDBJ databases">
        <authorList>
            <person name="Ferguson B K."/>
        </authorList>
    </citation>
    <scope>NUCLEOTIDE SEQUENCE [LARGE SCALE GENOMIC DNA]</scope>
</reference>
<gene>
    <name evidence="1" type="ORF">TBRA_LOCUS14829</name>
</gene>
<accession>A0A6H5J6Y3</accession>
<dbReference type="PANTHER" id="PTHR19446">
    <property type="entry name" value="REVERSE TRANSCRIPTASES"/>
    <property type="match status" value="1"/>
</dbReference>
<dbReference type="SUPFAM" id="SSF56672">
    <property type="entry name" value="DNA/RNA polymerases"/>
    <property type="match status" value="1"/>
</dbReference>
<dbReference type="OrthoDB" id="445826at2759"/>
<dbReference type="InterPro" id="IPR043502">
    <property type="entry name" value="DNA/RNA_pol_sf"/>
</dbReference>
<sequence length="333" mass="37097">MATRLMADITGACDASMTKVGGRRRRGAVYWWTSKIANLRRSCLRARRLAQRACGWPNADACRASYAFTRRLLHAAIKSSKCLCWNKLCNEVKEDVWGKPYETVMSRLRGLRANSPSSLTLMRRIVAALFPRVPDKPALPPPLQAVAIVQAVTMEELRGACRWIKDHTAPGPDGVPNAAIKIAIATHPDIFLQVYTACLRTGVFPACWKRQRLVLLPKPGKPPEEPSSYRPLCMLDTAGKILERLICDRLEAITESPGGLSNHQYGFKKGRSTINAIENVIAIAREAIVGKRWNRGTKKYCTVVNLDVKTRLTLLGRTTSTLRYAECTYLSTC</sequence>
<dbReference type="Proteomes" id="UP000479190">
    <property type="component" value="Unassembled WGS sequence"/>
</dbReference>
<name>A0A6H5J6Y3_9HYME</name>
<evidence type="ECO:0000313" key="1">
    <source>
        <dbReference type="EMBL" id="CAB0043241.1"/>
    </source>
</evidence>
<dbReference type="GO" id="GO:0071897">
    <property type="term" value="P:DNA biosynthetic process"/>
    <property type="evidence" value="ECO:0007669"/>
    <property type="project" value="UniProtKB-ARBA"/>
</dbReference>
<keyword evidence="2" id="KW-1185">Reference proteome</keyword>
<dbReference type="AlphaFoldDB" id="A0A6H5J6Y3"/>
<proteinExistence type="predicted"/>